<proteinExistence type="predicted"/>
<protein>
    <submittedName>
        <fullName evidence="2">Uncharacterized protein</fullName>
    </submittedName>
</protein>
<evidence type="ECO:0000313" key="3">
    <source>
        <dbReference type="Proteomes" id="UP000751224"/>
    </source>
</evidence>
<dbReference type="AlphaFoldDB" id="A0A943EH80"/>
<feature type="chain" id="PRO_5037966997" evidence="1">
    <location>
        <begin position="29"/>
        <end position="163"/>
    </location>
</feature>
<gene>
    <name evidence="2" type="ORF">KHX14_04700</name>
</gene>
<evidence type="ECO:0000256" key="1">
    <source>
        <dbReference type="SAM" id="SignalP"/>
    </source>
</evidence>
<dbReference type="EMBL" id="JAGZCC010000020">
    <property type="protein sequence ID" value="MBS5588104.1"/>
    <property type="molecule type" value="Genomic_DNA"/>
</dbReference>
<feature type="signal peptide" evidence="1">
    <location>
        <begin position="1"/>
        <end position="28"/>
    </location>
</feature>
<accession>A0A943EH80</accession>
<evidence type="ECO:0000313" key="2">
    <source>
        <dbReference type="EMBL" id="MBS5588104.1"/>
    </source>
</evidence>
<sequence length="163" mass="18584">MKKFFSVFIKFVLTLSCIIPQVSWPVHAKESGAEIDNNYVQTVDFSSFNKQINEDDELYQMLKKGLLNANKYALTTWFNEKKNLDEDTGKYYDLYKASENSGVNEYIYRFPATQAFGIAVSLQTGIYDEDYIGVSKEKAKEIVLKLVTSIAYGHKSNGGHFKS</sequence>
<dbReference type="Proteomes" id="UP000751224">
    <property type="component" value="Unassembled WGS sequence"/>
</dbReference>
<reference evidence="2" key="1">
    <citation type="submission" date="2021-02" db="EMBL/GenBank/DDBJ databases">
        <title>Infant gut strain persistence is associated with maternal origin, phylogeny, and functional potential including surface adhesion and iron acquisition.</title>
        <authorList>
            <person name="Lou Y.C."/>
        </authorList>
    </citation>
    <scope>NUCLEOTIDE SEQUENCE</scope>
    <source>
        <strain evidence="2">L3_108_000G1_dasL3_108_000G1_metabat.metabat.11</strain>
    </source>
</reference>
<dbReference type="RefSeq" id="WP_297668720.1">
    <property type="nucleotide sequence ID" value="NZ_JAGZCC010000020.1"/>
</dbReference>
<keyword evidence="1" id="KW-0732">Signal</keyword>
<comment type="caution">
    <text evidence="2">The sequence shown here is derived from an EMBL/GenBank/DDBJ whole genome shotgun (WGS) entry which is preliminary data.</text>
</comment>
<name>A0A943EH80_9FIRM</name>
<organism evidence="2 3">
    <name type="scientific">Thomasclavelia spiroformis</name>
    <dbReference type="NCBI Taxonomy" id="29348"/>
    <lineage>
        <taxon>Bacteria</taxon>
        <taxon>Bacillati</taxon>
        <taxon>Bacillota</taxon>
        <taxon>Erysipelotrichia</taxon>
        <taxon>Erysipelotrichales</taxon>
        <taxon>Coprobacillaceae</taxon>
        <taxon>Thomasclavelia</taxon>
    </lineage>
</organism>